<dbReference type="EMBL" id="BART01017123">
    <property type="protein sequence ID" value="GAG75144.1"/>
    <property type="molecule type" value="Genomic_DNA"/>
</dbReference>
<name>X1A001_9ZZZZ</name>
<dbReference type="Gene3D" id="3.40.50.150">
    <property type="entry name" value="Vaccinia Virus protein VP39"/>
    <property type="match status" value="1"/>
</dbReference>
<proteinExistence type="predicted"/>
<evidence type="ECO:0000313" key="5">
    <source>
        <dbReference type="EMBL" id="GAG75144.1"/>
    </source>
</evidence>
<evidence type="ECO:0000256" key="2">
    <source>
        <dbReference type="ARBA" id="ARBA00022603"/>
    </source>
</evidence>
<evidence type="ECO:0000256" key="4">
    <source>
        <dbReference type="ARBA" id="ARBA00047942"/>
    </source>
</evidence>
<reference evidence="5" key="1">
    <citation type="journal article" date="2014" name="Front. Microbiol.">
        <title>High frequency of phylogenetically diverse reductive dehalogenase-homologous genes in deep subseafloor sedimentary metagenomes.</title>
        <authorList>
            <person name="Kawai M."/>
            <person name="Futagami T."/>
            <person name="Toyoda A."/>
            <person name="Takaki Y."/>
            <person name="Nishi S."/>
            <person name="Hori S."/>
            <person name="Arai W."/>
            <person name="Tsubouchi T."/>
            <person name="Morono Y."/>
            <person name="Uchiyama I."/>
            <person name="Ito T."/>
            <person name="Fujiyama A."/>
            <person name="Inagaki F."/>
            <person name="Takami H."/>
        </authorList>
    </citation>
    <scope>NUCLEOTIDE SEQUENCE</scope>
    <source>
        <strain evidence="5">Expedition CK06-06</strain>
    </source>
</reference>
<comment type="catalytic activity">
    <reaction evidence="4">
        <text>a 2'-deoxyadenosine in DNA + S-adenosyl-L-methionine = an N(6)-methyl-2'-deoxyadenosine in DNA + S-adenosyl-L-homocysteine + H(+)</text>
        <dbReference type="Rhea" id="RHEA:15197"/>
        <dbReference type="Rhea" id="RHEA-COMP:12418"/>
        <dbReference type="Rhea" id="RHEA-COMP:12419"/>
        <dbReference type="ChEBI" id="CHEBI:15378"/>
        <dbReference type="ChEBI" id="CHEBI:57856"/>
        <dbReference type="ChEBI" id="CHEBI:59789"/>
        <dbReference type="ChEBI" id="CHEBI:90615"/>
        <dbReference type="ChEBI" id="CHEBI:90616"/>
        <dbReference type="EC" id="2.1.1.72"/>
    </reaction>
</comment>
<evidence type="ECO:0000256" key="1">
    <source>
        <dbReference type="ARBA" id="ARBA00011900"/>
    </source>
</evidence>
<gene>
    <name evidence="5" type="ORF">S01H4_32696</name>
</gene>
<dbReference type="InterPro" id="IPR029063">
    <property type="entry name" value="SAM-dependent_MTases_sf"/>
</dbReference>
<dbReference type="GO" id="GO:0032259">
    <property type="term" value="P:methylation"/>
    <property type="evidence" value="ECO:0007669"/>
    <property type="project" value="UniProtKB-KW"/>
</dbReference>
<keyword evidence="2" id="KW-0489">Methyltransferase</keyword>
<feature type="non-terminal residue" evidence="5">
    <location>
        <position position="300"/>
    </location>
</feature>
<comment type="caution">
    <text evidence="5">The sequence shown here is derived from an EMBL/GenBank/DDBJ whole genome shotgun (WGS) entry which is preliminary data.</text>
</comment>
<feature type="non-terminal residue" evidence="5">
    <location>
        <position position="1"/>
    </location>
</feature>
<dbReference type="GO" id="GO:0009007">
    <property type="term" value="F:site-specific DNA-methyltransferase (adenine-specific) activity"/>
    <property type="evidence" value="ECO:0007669"/>
    <property type="project" value="UniProtKB-EC"/>
</dbReference>
<dbReference type="PANTHER" id="PTHR33841:SF1">
    <property type="entry name" value="DNA METHYLTRANSFERASE A"/>
    <property type="match status" value="1"/>
</dbReference>
<accession>X1A001</accession>
<sequence length="300" mass="34644">EESPSGKTKVKTELTPARRFSFLVGVNESSHTAQSQLVDILADDKNNPALSTLESAFNIEVATREFFNRYRQLFHKVQESLDELVQQDEAIREDFKAKGVNTVNFSKKLLGQVIFLYFLQKKGWLGVPGNKNWGEGNKKFLRTLFEKCNKERKNFFNDYLEYLFYAALNNEDRGGIDPSYYPKFECRIPFLNGGLFTSDYDWEKTKIVIPNDIFSDGRDDNDEGSGILDIFDLYNFTVKEDEPLEKEVAVDPEMLGKVFENLLEVKDRKSKGTYYTPREIVHYMCQESLINYLDTAVNTG</sequence>
<dbReference type="InterPro" id="IPR050953">
    <property type="entry name" value="N4_N6_ade-DNA_methylase"/>
</dbReference>
<organism evidence="5">
    <name type="scientific">marine sediment metagenome</name>
    <dbReference type="NCBI Taxonomy" id="412755"/>
    <lineage>
        <taxon>unclassified sequences</taxon>
        <taxon>metagenomes</taxon>
        <taxon>ecological metagenomes</taxon>
    </lineage>
</organism>
<dbReference type="PANTHER" id="PTHR33841">
    <property type="entry name" value="DNA METHYLTRANSFERASE YEEA-RELATED"/>
    <property type="match status" value="1"/>
</dbReference>
<evidence type="ECO:0000256" key="3">
    <source>
        <dbReference type="ARBA" id="ARBA00022679"/>
    </source>
</evidence>
<protein>
    <recommendedName>
        <fullName evidence="1">site-specific DNA-methyltransferase (adenine-specific)</fullName>
        <ecNumber evidence="1">2.1.1.72</ecNumber>
    </recommendedName>
</protein>
<keyword evidence="3" id="KW-0808">Transferase</keyword>
<dbReference type="SUPFAM" id="SSF53335">
    <property type="entry name" value="S-adenosyl-L-methionine-dependent methyltransferases"/>
    <property type="match status" value="1"/>
</dbReference>
<dbReference type="AlphaFoldDB" id="X1A001"/>
<dbReference type="EC" id="2.1.1.72" evidence="1"/>